<reference evidence="2" key="1">
    <citation type="journal article" date="2024" name="Proc. Natl. Acad. Sci. U.S.A.">
        <title>Extraordinary preservation of gene collinearity over three hundred million years revealed in homosporous lycophytes.</title>
        <authorList>
            <person name="Li C."/>
            <person name="Wickell D."/>
            <person name="Kuo L.Y."/>
            <person name="Chen X."/>
            <person name="Nie B."/>
            <person name="Liao X."/>
            <person name="Peng D."/>
            <person name="Ji J."/>
            <person name="Jenkins J."/>
            <person name="Williams M."/>
            <person name="Shu S."/>
            <person name="Plott C."/>
            <person name="Barry K."/>
            <person name="Rajasekar S."/>
            <person name="Grimwood J."/>
            <person name="Han X."/>
            <person name="Sun S."/>
            <person name="Hou Z."/>
            <person name="He W."/>
            <person name="Dai G."/>
            <person name="Sun C."/>
            <person name="Schmutz J."/>
            <person name="Leebens-Mack J.H."/>
            <person name="Li F.W."/>
            <person name="Wang L."/>
        </authorList>
    </citation>
    <scope>NUCLEOTIDE SEQUENCE [LARGE SCALE GENOMIC DNA]</scope>
    <source>
        <strain evidence="2">cv. PW_Plant_1</strain>
    </source>
</reference>
<sequence length="1460" mass="162624">MAFFLLPCYSNKRHSFFPSSPFITSLLPNNVATTQILLPQQSTQLPLTSNCTCKDLLGHFWQSQSCSPSSLARGRVVKARAAGANGKGSSSSSSGLENGDALTKTHISKSRRRRKKVKEEEEVGSDDTWIGVSKNEVPSRLSPSDAESSGSFSSSAETSFSNEEERMQSTQDKCLRKSSRSKRKEDGSKPELSNGNKQSIESSTSPLLEALFPVQGHVGGALPRKQGSKEVGKMLSSRQEQGELMRGDNEWGKPEKSQNSEGVSAVSRKEGYETEDFRASQNLQQRAVRSRRKLGGKTGNRPVKKEKNEISIASIDTDGKEEKDDRQATKLTSSPDSLQPESGKKNQTAKYNETAKDAAKTIKREDEARETFRVTAQASGDLVVLEPEEPRIESLPNEEARNDENGDEREPTLEVMNIDGKGEFEEEKQSAKSTQSITVKRTGKRIKPKPRASRSKSEEVSLNSGSQIIEEAECIKTRSPALKGKDLIEEAEGKSDDVLAGNISALTEVVAEARSDAKALEKKGRKKSRKVDLQAEKNAEAEIGLSWESNLQSKSPLSDANDPKKPLPAMGVNKLDKLIDFSDSTVGRRKLTKQKEVKNLNAKALEESTERKCLVFWQVDSKVEHGHRLYLTGANPELGSWDPVSAVPLVEIPDKANNKCIWQGSVLVQYDTDLEYNYFMQPEGGDFKNLLKKLEPPLHFLVPANKLVVIKDTWVWYVRKQLPFLSWGSWWEEIALQQSHEKSSQKTFIVSEDATTTQKKEVSESYLEEAKQLKIVGVEDEVQVEIIINSSECTMQRIAIVEDGKLVQLLLEPVYANVQVGNIYLGIVKQILPGMNGFFVDIGGSRVGLMSISLEFSPYTFPPFGHIDLDAAEKGNGTLASHNHEKRKLVPEAGDYEEEDEGEEMEGEELEEECRDDYNAHDTLQEFQEHSQEDHEDEEYHYHATKQFLSQFCNKEGSDGRTLNDVVSQVAEKSPSPKNVGLQLGLEHSDLETTDASFYNNSSKWKLEEGMKIVVQVKKEALGKKGPRLTAFPSLAGRFLVLETRTTKVGVSKKILGQERTRLKSIAQSLKPVGLGVTVRTAAVGRDSEELEKDLARVLGTWKEVLDRADAAAAAAASGVESAVPVLLHRAMGQTLRTVRDVFNDDVQKMVVDSSQSYQEVTGYLQEIAPHLCDRVELYTGNVPIFDAFNLETEIDKFSSKRVNLPNGAYLVLEETEALVSVDVNGGAGMLGQNTMRMDAVLEVNLAAARQIATELRLRDVGGIIVVDFMNMEDQEHERLVYEEMRKAIQRDPSKVAISEISEYGLMEITRKRVRPSVTCTISEACSFCRGTGRVESPEATLSKIEREIKRHLAKMEQNVKIVGNTKWPHVLLRVDPVLFEYLRSRSRRRVTQLGTSLKVFINLKVSLELARGQFQVSEMPHSTEKWSLFVSHQKGKHNTISSNILGKKTHIIRQRHLGP</sequence>
<protein>
    <submittedName>
        <fullName evidence="1">Uncharacterized protein</fullName>
    </submittedName>
</protein>
<gene>
    <name evidence="1" type="ORF">O6H91_03G065100</name>
</gene>
<comment type="caution">
    <text evidence="1">The sequence shown here is derived from an EMBL/GenBank/DDBJ whole genome shotgun (WGS) entry which is preliminary data.</text>
</comment>
<evidence type="ECO:0000313" key="1">
    <source>
        <dbReference type="EMBL" id="KAJ7562338.1"/>
    </source>
</evidence>
<dbReference type="EMBL" id="CM055094">
    <property type="protein sequence ID" value="KAJ7562338.1"/>
    <property type="molecule type" value="Genomic_DNA"/>
</dbReference>
<organism evidence="1 2">
    <name type="scientific">Diphasiastrum complanatum</name>
    <name type="common">Issler's clubmoss</name>
    <name type="synonym">Lycopodium complanatum</name>
    <dbReference type="NCBI Taxonomy" id="34168"/>
    <lineage>
        <taxon>Eukaryota</taxon>
        <taxon>Viridiplantae</taxon>
        <taxon>Streptophyta</taxon>
        <taxon>Embryophyta</taxon>
        <taxon>Tracheophyta</taxon>
        <taxon>Lycopodiopsida</taxon>
        <taxon>Lycopodiales</taxon>
        <taxon>Lycopodiaceae</taxon>
        <taxon>Lycopodioideae</taxon>
        <taxon>Diphasiastrum</taxon>
    </lineage>
</organism>
<accession>A0ACC2E765</accession>
<name>A0ACC2E765_DIPCM</name>
<dbReference type="Proteomes" id="UP001162992">
    <property type="component" value="Chromosome 3"/>
</dbReference>
<evidence type="ECO:0000313" key="2">
    <source>
        <dbReference type="Proteomes" id="UP001162992"/>
    </source>
</evidence>
<proteinExistence type="predicted"/>
<keyword evidence="2" id="KW-1185">Reference proteome</keyword>